<gene>
    <name evidence="2" type="ORF">NE686_13495</name>
</gene>
<dbReference type="SMART" id="SM00530">
    <property type="entry name" value="HTH_XRE"/>
    <property type="match status" value="1"/>
</dbReference>
<evidence type="ECO:0000259" key="1">
    <source>
        <dbReference type="PROSITE" id="PS50943"/>
    </source>
</evidence>
<evidence type="ECO:0000313" key="2">
    <source>
        <dbReference type="EMBL" id="MCQ4924111.1"/>
    </source>
</evidence>
<dbReference type="Gene3D" id="1.10.260.40">
    <property type="entry name" value="lambda repressor-like DNA-binding domains"/>
    <property type="match status" value="1"/>
</dbReference>
<reference evidence="2 3" key="1">
    <citation type="submission" date="2022-06" db="EMBL/GenBank/DDBJ databases">
        <title>Isolation of gut microbiota from human fecal samples.</title>
        <authorList>
            <person name="Pamer E.G."/>
            <person name="Barat B."/>
            <person name="Waligurski E."/>
            <person name="Medina S."/>
            <person name="Paddock L."/>
            <person name="Mostad J."/>
        </authorList>
    </citation>
    <scope>NUCLEOTIDE SEQUENCE [LARGE SCALE GENOMIC DNA]</scope>
    <source>
        <strain evidence="2 3">DFI.7.95</strain>
    </source>
</reference>
<dbReference type="PROSITE" id="PS50943">
    <property type="entry name" value="HTH_CROC1"/>
    <property type="match status" value="1"/>
</dbReference>
<protein>
    <submittedName>
        <fullName evidence="2">Helix-turn-helix domain-containing protein</fullName>
    </submittedName>
</protein>
<dbReference type="InterPro" id="IPR010982">
    <property type="entry name" value="Lambda_DNA-bd_dom_sf"/>
</dbReference>
<keyword evidence="3" id="KW-1185">Reference proteome</keyword>
<proteinExistence type="predicted"/>
<dbReference type="Pfam" id="PF01381">
    <property type="entry name" value="HTH_3"/>
    <property type="match status" value="1"/>
</dbReference>
<sequence length="70" mass="7801">MKTRKLTPLGVAIKKALIDKGMTQVELADYIGVQPNYINLILHGERSGKKYLNHIASLLEIEPENLLQSA</sequence>
<dbReference type="RefSeq" id="WP_256311934.1">
    <property type="nucleotide sequence ID" value="NZ_JANGAC010000010.1"/>
</dbReference>
<organism evidence="2 3">
    <name type="scientific">Tissierella carlieri</name>
    <dbReference type="NCBI Taxonomy" id="689904"/>
    <lineage>
        <taxon>Bacteria</taxon>
        <taxon>Bacillati</taxon>
        <taxon>Bacillota</taxon>
        <taxon>Tissierellia</taxon>
        <taxon>Tissierellales</taxon>
        <taxon>Tissierellaceae</taxon>
        <taxon>Tissierella</taxon>
    </lineage>
</organism>
<dbReference type="SUPFAM" id="SSF47413">
    <property type="entry name" value="lambda repressor-like DNA-binding domains"/>
    <property type="match status" value="1"/>
</dbReference>
<feature type="domain" description="HTH cro/C1-type" evidence="1">
    <location>
        <begin position="13"/>
        <end position="66"/>
    </location>
</feature>
<dbReference type="CDD" id="cd00093">
    <property type="entry name" value="HTH_XRE"/>
    <property type="match status" value="1"/>
</dbReference>
<name>A0ABT1SCB1_9FIRM</name>
<comment type="caution">
    <text evidence="2">The sequence shown here is derived from an EMBL/GenBank/DDBJ whole genome shotgun (WGS) entry which is preliminary data.</text>
</comment>
<accession>A0ABT1SCB1</accession>
<dbReference type="Proteomes" id="UP001524478">
    <property type="component" value="Unassembled WGS sequence"/>
</dbReference>
<dbReference type="InterPro" id="IPR001387">
    <property type="entry name" value="Cro/C1-type_HTH"/>
</dbReference>
<dbReference type="EMBL" id="JANGAC010000010">
    <property type="protein sequence ID" value="MCQ4924111.1"/>
    <property type="molecule type" value="Genomic_DNA"/>
</dbReference>
<evidence type="ECO:0000313" key="3">
    <source>
        <dbReference type="Proteomes" id="UP001524478"/>
    </source>
</evidence>